<gene>
    <name evidence="1" type="ORF">DSM3645_02773</name>
</gene>
<protein>
    <submittedName>
        <fullName evidence="1">Uncharacterized protein</fullName>
    </submittedName>
</protein>
<evidence type="ECO:0000313" key="2">
    <source>
        <dbReference type="Proteomes" id="UP000004358"/>
    </source>
</evidence>
<evidence type="ECO:0000313" key="1">
    <source>
        <dbReference type="EMBL" id="EAQ79364.1"/>
    </source>
</evidence>
<sequence>MIRHVVITSRHGSVHSRGKIFRLEIRLGGVTNAQDRHCIFVDGEDNAVRGAFADREEKLPDALGKQGGFRGEGTSLGILPQRLDRLIEAQIPSFRLPPRTTIPPPLVGGLNILLGRLRDLQIDHEASGAMPCC</sequence>
<proteinExistence type="predicted"/>
<organism evidence="1 2">
    <name type="scientific">Blastopirellula marina DSM 3645</name>
    <dbReference type="NCBI Taxonomy" id="314230"/>
    <lineage>
        <taxon>Bacteria</taxon>
        <taxon>Pseudomonadati</taxon>
        <taxon>Planctomycetota</taxon>
        <taxon>Planctomycetia</taxon>
        <taxon>Pirellulales</taxon>
        <taxon>Pirellulaceae</taxon>
        <taxon>Blastopirellula</taxon>
    </lineage>
</organism>
<dbReference type="AlphaFoldDB" id="A3ZVL8"/>
<dbReference type="Proteomes" id="UP000004358">
    <property type="component" value="Unassembled WGS sequence"/>
</dbReference>
<dbReference type="EMBL" id="AANZ01000014">
    <property type="protein sequence ID" value="EAQ79364.1"/>
    <property type="molecule type" value="Genomic_DNA"/>
</dbReference>
<dbReference type="STRING" id="314230.DSM3645_02773"/>
<reference evidence="1 2" key="1">
    <citation type="submission" date="2006-02" db="EMBL/GenBank/DDBJ databases">
        <authorList>
            <person name="Amann R."/>
            <person name="Ferriera S."/>
            <person name="Johnson J."/>
            <person name="Kravitz S."/>
            <person name="Halpern A."/>
            <person name="Remington K."/>
            <person name="Beeson K."/>
            <person name="Tran B."/>
            <person name="Rogers Y.-H."/>
            <person name="Friedman R."/>
            <person name="Venter J.C."/>
        </authorList>
    </citation>
    <scope>NUCLEOTIDE SEQUENCE [LARGE SCALE GENOMIC DNA]</scope>
    <source>
        <strain evidence="1 2">DSM 3645</strain>
    </source>
</reference>
<name>A3ZVL8_9BACT</name>
<dbReference type="HOGENOM" id="CLU_1902621_0_0_0"/>
<accession>A3ZVL8</accession>
<comment type="caution">
    <text evidence="1">The sequence shown here is derived from an EMBL/GenBank/DDBJ whole genome shotgun (WGS) entry which is preliminary data.</text>
</comment>